<feature type="signal peptide" evidence="1">
    <location>
        <begin position="1"/>
        <end position="23"/>
    </location>
</feature>
<gene>
    <name evidence="2" type="ORF">A4A58_06125</name>
</gene>
<keyword evidence="3" id="KW-1185">Reference proteome</keyword>
<comment type="caution">
    <text evidence="2">The sequence shown here is derived from an EMBL/GenBank/DDBJ whole genome shotgun (WGS) entry which is preliminary data.</text>
</comment>
<evidence type="ECO:0000313" key="2">
    <source>
        <dbReference type="EMBL" id="KZD22980.1"/>
    </source>
</evidence>
<dbReference type="Proteomes" id="UP000076574">
    <property type="component" value="Unassembled WGS sequence"/>
</dbReference>
<evidence type="ECO:0000256" key="1">
    <source>
        <dbReference type="SAM" id="SignalP"/>
    </source>
</evidence>
<dbReference type="AlphaFoldDB" id="A0A163Z6Y3"/>
<name>A0A163Z6Y3_9BRAD</name>
<reference evidence="2 3" key="1">
    <citation type="submission" date="2016-03" db="EMBL/GenBank/DDBJ databases">
        <title>Microsymbionts genomes from the relict species Vavilovia formosa (Stev.) Fed.</title>
        <authorList>
            <person name="Kopat V."/>
            <person name="Chirak E."/>
            <person name="Kimeklis A."/>
            <person name="Andronov E."/>
        </authorList>
    </citation>
    <scope>NUCLEOTIDE SEQUENCE [LARGE SCALE GENOMIC DNA]</scope>
    <source>
        <strain evidence="2 3">Vaf07</strain>
    </source>
</reference>
<keyword evidence="1" id="KW-0732">Signal</keyword>
<accession>A0A163Z6Y3</accession>
<feature type="chain" id="PRO_5007848154" evidence="1">
    <location>
        <begin position="24"/>
        <end position="120"/>
    </location>
</feature>
<evidence type="ECO:0000313" key="3">
    <source>
        <dbReference type="Proteomes" id="UP000076574"/>
    </source>
</evidence>
<proteinExistence type="predicted"/>
<dbReference type="EMBL" id="LVYV01000012">
    <property type="protein sequence ID" value="KZD22980.1"/>
    <property type="molecule type" value="Genomic_DNA"/>
</dbReference>
<protein>
    <submittedName>
        <fullName evidence="2">Uncharacterized protein</fullName>
    </submittedName>
</protein>
<sequence length="120" mass="12113">MRIMTATALAAILSLGTPGFVLAQGAATQAEKAPAKSGGQTSAKISSIQVVDIKQLPEAVKAQVEEVVSKSSAEDMQALRASIDASPAAANALKEKGMSSAQVVAINIADGVLTMFAKTA</sequence>
<dbReference type="OrthoDB" id="8161486at2"/>
<organism evidence="2 3">
    <name type="scientific">Tardiphaga robiniae</name>
    <dbReference type="NCBI Taxonomy" id="943830"/>
    <lineage>
        <taxon>Bacteria</taxon>
        <taxon>Pseudomonadati</taxon>
        <taxon>Pseudomonadota</taxon>
        <taxon>Alphaproteobacteria</taxon>
        <taxon>Hyphomicrobiales</taxon>
        <taxon>Nitrobacteraceae</taxon>
        <taxon>Tardiphaga</taxon>
    </lineage>
</organism>
<dbReference type="RefSeq" id="WP_068732912.1">
    <property type="nucleotide sequence ID" value="NZ_LVYV01000012.1"/>
</dbReference>